<reference evidence="8" key="1">
    <citation type="journal article" date="2019" name="Int. J. Syst. Evol. Microbiol.">
        <title>The Global Catalogue of Microorganisms (GCM) 10K type strain sequencing project: providing services to taxonomists for standard genome sequencing and annotation.</title>
        <authorList>
            <consortium name="The Broad Institute Genomics Platform"/>
            <consortium name="The Broad Institute Genome Sequencing Center for Infectious Disease"/>
            <person name="Wu L."/>
            <person name="Ma J."/>
        </authorList>
    </citation>
    <scope>NUCLEOTIDE SEQUENCE [LARGE SCALE GENOMIC DNA]</scope>
    <source>
        <strain evidence="8">CECT 7069</strain>
    </source>
</reference>
<organism evidence="7 8">
    <name type="scientific">Methylobacterium adhaesivum</name>
    <dbReference type="NCBI Taxonomy" id="333297"/>
    <lineage>
        <taxon>Bacteria</taxon>
        <taxon>Pseudomonadati</taxon>
        <taxon>Pseudomonadota</taxon>
        <taxon>Alphaproteobacteria</taxon>
        <taxon>Hyphomicrobiales</taxon>
        <taxon>Methylobacteriaceae</taxon>
        <taxon>Methylobacterium</taxon>
    </lineage>
</organism>
<evidence type="ECO:0000256" key="5">
    <source>
        <dbReference type="SAM" id="Phobius"/>
    </source>
</evidence>
<dbReference type="EMBL" id="JAUFPX010000002">
    <property type="protein sequence ID" value="MDN3589692.1"/>
    <property type="molecule type" value="Genomic_DNA"/>
</dbReference>
<evidence type="ECO:0000256" key="2">
    <source>
        <dbReference type="ARBA" id="ARBA00022692"/>
    </source>
</evidence>
<feature type="transmembrane region" description="Helical" evidence="5">
    <location>
        <begin position="33"/>
        <end position="51"/>
    </location>
</feature>
<feature type="transmembrane region" description="Helical" evidence="5">
    <location>
        <begin position="63"/>
        <end position="81"/>
    </location>
</feature>
<evidence type="ECO:0000256" key="4">
    <source>
        <dbReference type="ARBA" id="ARBA00023136"/>
    </source>
</evidence>
<feature type="transmembrane region" description="Helical" evidence="5">
    <location>
        <begin position="150"/>
        <end position="172"/>
    </location>
</feature>
<dbReference type="PANTHER" id="PTHR37422:SF13">
    <property type="entry name" value="LIPOPOLYSACCHARIDE BIOSYNTHESIS PROTEIN PA4999-RELATED"/>
    <property type="match status" value="1"/>
</dbReference>
<feature type="transmembrane region" description="Helical" evidence="5">
    <location>
        <begin position="350"/>
        <end position="368"/>
    </location>
</feature>
<name>A0ABT8BCC2_9HYPH</name>
<sequence length="412" mass="42233">MRASERLRGAGALVLAALPLAMAAANRSSPAVMALSAVLFLAAALAEDRRAAWVAVTAPLRTAAGLTALAFLGWCCLSLAWSPFPALSWRTAGEFGPTLLAAYLVARLAPGRMPPGTALAAAWMMGLAGVYILADLAADLAVQKALGGRVAYFIFNRPVLTMLLLVGPLAAVLVRRGHSLAAGLVGFVVAATILCSVSGAATLGLLAGTGLALAAWFLPRRAGLGLAGAVLTLAVILAPVEGDLLHRLMPEAAHERLVQSSSRARVAIARGFGAAVSADPWRGAGYGTAGRFAETPVTEAMDPEWRGMLAVGHPHNSFLQVWAELGLVGAGLMAALLFLALRAIAALPRLQAVTALGVLGAATAVAFVEHGAWQGWWVAGLGGAVTWLRDGWAAPARVTPAIDAPAEARRAA</sequence>
<evidence type="ECO:0000259" key="6">
    <source>
        <dbReference type="Pfam" id="PF04932"/>
    </source>
</evidence>
<keyword evidence="4 5" id="KW-0472">Membrane</keyword>
<dbReference type="GO" id="GO:0016874">
    <property type="term" value="F:ligase activity"/>
    <property type="evidence" value="ECO:0007669"/>
    <property type="project" value="UniProtKB-KW"/>
</dbReference>
<feature type="transmembrane region" description="Helical" evidence="5">
    <location>
        <begin position="118"/>
        <end position="138"/>
    </location>
</feature>
<feature type="transmembrane region" description="Helical" evidence="5">
    <location>
        <begin position="223"/>
        <end position="240"/>
    </location>
</feature>
<feature type="transmembrane region" description="Helical" evidence="5">
    <location>
        <begin position="184"/>
        <end position="217"/>
    </location>
</feature>
<accession>A0ABT8BCC2</accession>
<dbReference type="InterPro" id="IPR051533">
    <property type="entry name" value="WaaL-like"/>
</dbReference>
<evidence type="ECO:0000256" key="1">
    <source>
        <dbReference type="ARBA" id="ARBA00004141"/>
    </source>
</evidence>
<gene>
    <name evidence="7" type="ORF">QWZ12_03600</name>
</gene>
<feature type="transmembrane region" description="Helical" evidence="5">
    <location>
        <begin position="325"/>
        <end position="344"/>
    </location>
</feature>
<keyword evidence="3 5" id="KW-1133">Transmembrane helix</keyword>
<dbReference type="InterPro" id="IPR007016">
    <property type="entry name" value="O-antigen_ligase-rel_domated"/>
</dbReference>
<keyword evidence="8" id="KW-1185">Reference proteome</keyword>
<comment type="subcellular location">
    <subcellularLocation>
        <location evidence="1">Membrane</location>
        <topology evidence="1">Multi-pass membrane protein</topology>
    </subcellularLocation>
</comment>
<proteinExistence type="predicted"/>
<keyword evidence="7" id="KW-0436">Ligase</keyword>
<dbReference type="Proteomes" id="UP001224644">
    <property type="component" value="Unassembled WGS sequence"/>
</dbReference>
<dbReference type="RefSeq" id="WP_238228315.1">
    <property type="nucleotide sequence ID" value="NZ_BPQD01000043.1"/>
</dbReference>
<dbReference type="Pfam" id="PF04932">
    <property type="entry name" value="Wzy_C"/>
    <property type="match status" value="1"/>
</dbReference>
<evidence type="ECO:0000256" key="3">
    <source>
        <dbReference type="ARBA" id="ARBA00022989"/>
    </source>
</evidence>
<evidence type="ECO:0000313" key="8">
    <source>
        <dbReference type="Proteomes" id="UP001224644"/>
    </source>
</evidence>
<comment type="caution">
    <text evidence="7">The sequence shown here is derived from an EMBL/GenBank/DDBJ whole genome shotgun (WGS) entry which is preliminary data.</text>
</comment>
<keyword evidence="2 5" id="KW-0812">Transmembrane</keyword>
<evidence type="ECO:0000313" key="7">
    <source>
        <dbReference type="EMBL" id="MDN3589692.1"/>
    </source>
</evidence>
<protein>
    <submittedName>
        <fullName evidence="7">O-antigen ligase family protein</fullName>
    </submittedName>
</protein>
<feature type="domain" description="O-antigen ligase-related" evidence="6">
    <location>
        <begin position="187"/>
        <end position="332"/>
    </location>
</feature>
<dbReference type="PANTHER" id="PTHR37422">
    <property type="entry name" value="TEICHURONIC ACID BIOSYNTHESIS PROTEIN TUAE"/>
    <property type="match status" value="1"/>
</dbReference>